<feature type="transmembrane region" description="Helical" evidence="1">
    <location>
        <begin position="304"/>
        <end position="322"/>
    </location>
</feature>
<feature type="transmembrane region" description="Helical" evidence="1">
    <location>
        <begin position="247"/>
        <end position="268"/>
    </location>
</feature>
<name>A0A8J8T984_HALGN</name>
<evidence type="ECO:0000313" key="3">
    <source>
        <dbReference type="Proteomes" id="UP000785679"/>
    </source>
</evidence>
<keyword evidence="1" id="KW-0472">Membrane</keyword>
<dbReference type="EMBL" id="RRYP01001416">
    <property type="protein sequence ID" value="TNV85983.1"/>
    <property type="molecule type" value="Genomic_DNA"/>
</dbReference>
<dbReference type="Proteomes" id="UP000785679">
    <property type="component" value="Unassembled WGS sequence"/>
</dbReference>
<feature type="transmembrane region" description="Helical" evidence="1">
    <location>
        <begin position="83"/>
        <end position="104"/>
    </location>
</feature>
<feature type="transmembrane region" description="Helical" evidence="1">
    <location>
        <begin position="181"/>
        <end position="201"/>
    </location>
</feature>
<feature type="transmembrane region" description="Helical" evidence="1">
    <location>
        <begin position="364"/>
        <end position="382"/>
    </location>
</feature>
<feature type="transmembrane region" description="Helical" evidence="1">
    <location>
        <begin position="334"/>
        <end position="352"/>
    </location>
</feature>
<evidence type="ECO:0000256" key="1">
    <source>
        <dbReference type="SAM" id="Phobius"/>
    </source>
</evidence>
<feature type="transmembrane region" description="Helical" evidence="1">
    <location>
        <begin position="116"/>
        <end position="139"/>
    </location>
</feature>
<keyword evidence="3" id="KW-1185">Reference proteome</keyword>
<comment type="caution">
    <text evidence="2">The sequence shown here is derived from an EMBL/GenBank/DDBJ whole genome shotgun (WGS) entry which is preliminary data.</text>
</comment>
<accession>A0A8J8T984</accession>
<evidence type="ECO:0000313" key="2">
    <source>
        <dbReference type="EMBL" id="TNV85983.1"/>
    </source>
</evidence>
<dbReference type="AlphaFoldDB" id="A0A8J8T984"/>
<organism evidence="2 3">
    <name type="scientific">Halteria grandinella</name>
    <dbReference type="NCBI Taxonomy" id="5974"/>
    <lineage>
        <taxon>Eukaryota</taxon>
        <taxon>Sar</taxon>
        <taxon>Alveolata</taxon>
        <taxon>Ciliophora</taxon>
        <taxon>Intramacronucleata</taxon>
        <taxon>Spirotrichea</taxon>
        <taxon>Stichotrichia</taxon>
        <taxon>Sporadotrichida</taxon>
        <taxon>Halteriidae</taxon>
        <taxon>Halteria</taxon>
    </lineage>
</organism>
<reference evidence="2" key="1">
    <citation type="submission" date="2019-06" db="EMBL/GenBank/DDBJ databases">
        <authorList>
            <person name="Zheng W."/>
        </authorList>
    </citation>
    <scope>NUCLEOTIDE SEQUENCE</scope>
    <source>
        <strain evidence="2">QDHG01</strain>
    </source>
</reference>
<feature type="transmembrane region" description="Helical" evidence="1">
    <location>
        <begin position="280"/>
        <end position="298"/>
    </location>
</feature>
<evidence type="ECO:0008006" key="4">
    <source>
        <dbReference type="Google" id="ProtNLM"/>
    </source>
</evidence>
<protein>
    <recommendedName>
        <fullName evidence="4">TRP C-terminal domain-containing protein</fullName>
    </recommendedName>
</protein>
<proteinExistence type="predicted"/>
<keyword evidence="1" id="KW-0812">Transmembrane</keyword>
<dbReference type="OrthoDB" id="327433at2759"/>
<keyword evidence="1" id="KW-1133">Transmembrane helix</keyword>
<gene>
    <name evidence="2" type="ORF">FGO68_gene12606</name>
</gene>
<sequence>MILQNGYITLQLQFENAESISLYDEPLDFVQIQPRADIDVLGASCNFSITKSTFSKIDLPNQKNPSSIKLIQRITNIASSVQIAMIPSSIVINFFIQAAINQIWNMLNDISFMMSLPIIAISIPGIASPVMSLILQFIYLDLLQTDRWLVPKEEEGQGLNYYFEQQGFKSVNILFNLGSTLIYTFGLIGIYLVYLISICIFKRVAMYLEKGLFWGSTIRFIIQQFQPMLISALINLQQLEFSSTMKIGSSIYTVTIMVVLIVAVVGIGFGSRGQGIRGQWITITLVKWTILSVTLVTLREYPSMQLLILTLLLFLSQCLLIISNPSPVPLENHISLFNEIMASVYLYILYSLTDFMGRVEVKEGLGNMLLGVVIFTISINLGK</sequence>